<dbReference type="Pfam" id="PF20231">
    <property type="entry name" value="DUF6589"/>
    <property type="match status" value="1"/>
</dbReference>
<evidence type="ECO:0000313" key="2">
    <source>
        <dbReference type="EnsemblMetazoa" id="CLYHEMP018761.2"/>
    </source>
</evidence>
<keyword evidence="3" id="KW-1185">Reference proteome</keyword>
<sequence length="878" mass="100275">ITNDDKKKKLLDIFLFSILFRKNVMTSTPLKTANSSTFIEIDQLCFICGVDIFSDDVEAPVYFLLKNKTFVIPLLKGLSKWKPWIFHNNDTKLCKKCKDNIESIQSLEKKLNEKKNKLCNDFEVNWSNQENIFGSPLRFKRLRVPSPSKKSKKIAKPLNPFQVLTAPQTQTITAPSRITIPPLKIPSLSFLSPSQISLLPTLQTLVTNNQIPSSSTTNVPRYQVVNVLKNTDYTHALVPKTQHPPIHHSSSNLADEQLVPDRSDETLEISIRFPKTSKTFKVNAMDTIGMVIKSFAMNSIASGIKTLINKADTRNILLQELIKFLVVEMQKYNLNENASLHHNEQYSVINASINRLNNESSEICPALTSLADGLYDHDQNQSTFFISLLLHSHNRLLSSFAYKFGYFLRWSGLRSTVPLGIIPRNENSTEGMIEIIEELSKNYGLEDEDEFLFMGGDQVTEDRARHCQAARCEEESREDRLEKFWFKNEDWHFERIAYKCVLDKLSSSRCAGDSGTFYSNAVKLGNSNATTDVMGSHYNKIKEFFQVHTSAMVVVAFTEHLGMKSVNDKIEVPERLTSVAERRRWLFGLINKMLEKFVLPEIDELTKIEERLFQKVACQQPGCSSLFTTLVGLKAHEKNFHKIDHTENAEPKLDEGEDPVFNYGCVSLSYGLLLKNLGDAIKEGDGERVVRCWKYFTYVFKSTGQAHKNYALAGLRLIASIKGLLTPAKAHELIWNRFCNTAGGIGKCIPRDLRNEHLNKIAKEHIRSLGHSNISDDNVVKMSRTIGCMEDIVRSFAQKENQKTHKKNPHEKTQLAHCISEITQANMFNHVSGRELNGFPDFKRSIYSGLEPITLKNWLVQYRHQWDIENRNIYKFDD</sequence>
<dbReference type="OrthoDB" id="5985008at2759"/>
<reference evidence="2" key="1">
    <citation type="submission" date="2021-01" db="UniProtKB">
        <authorList>
            <consortium name="EnsemblMetazoa"/>
        </authorList>
    </citation>
    <scope>IDENTIFICATION</scope>
</reference>
<proteinExistence type="predicted"/>
<dbReference type="InterPro" id="IPR013087">
    <property type="entry name" value="Znf_C2H2_type"/>
</dbReference>
<feature type="domain" description="C2H2-type" evidence="1">
    <location>
        <begin position="618"/>
        <end position="641"/>
    </location>
</feature>
<dbReference type="EnsemblMetazoa" id="CLYHEMT018761.2">
    <property type="protein sequence ID" value="CLYHEMP018761.2"/>
    <property type="gene ID" value="CLYHEMG018761"/>
</dbReference>
<name>A0A7M5X6J4_9CNID</name>
<dbReference type="AlphaFoldDB" id="A0A7M5X6J4"/>
<dbReference type="Proteomes" id="UP000594262">
    <property type="component" value="Unplaced"/>
</dbReference>
<evidence type="ECO:0000259" key="1">
    <source>
        <dbReference type="PROSITE" id="PS00028"/>
    </source>
</evidence>
<accession>A0A7M5X6J4</accession>
<protein>
    <recommendedName>
        <fullName evidence="1">C2H2-type domain-containing protein</fullName>
    </recommendedName>
</protein>
<organism evidence="2 3">
    <name type="scientific">Clytia hemisphaerica</name>
    <dbReference type="NCBI Taxonomy" id="252671"/>
    <lineage>
        <taxon>Eukaryota</taxon>
        <taxon>Metazoa</taxon>
        <taxon>Cnidaria</taxon>
        <taxon>Hydrozoa</taxon>
        <taxon>Hydroidolina</taxon>
        <taxon>Leptothecata</taxon>
        <taxon>Obeliida</taxon>
        <taxon>Clytiidae</taxon>
        <taxon>Clytia</taxon>
    </lineage>
</organism>
<dbReference type="PROSITE" id="PS00028">
    <property type="entry name" value="ZINC_FINGER_C2H2_1"/>
    <property type="match status" value="1"/>
</dbReference>
<evidence type="ECO:0000313" key="3">
    <source>
        <dbReference type="Proteomes" id="UP000594262"/>
    </source>
</evidence>
<dbReference type="InterPro" id="IPR046496">
    <property type="entry name" value="DUF6589"/>
</dbReference>